<dbReference type="HOGENOM" id="CLU_1057767_0_0_1"/>
<keyword evidence="3" id="KW-1185">Reference proteome</keyword>
<feature type="compositionally biased region" description="Acidic residues" evidence="1">
    <location>
        <begin position="60"/>
        <end position="89"/>
    </location>
</feature>
<evidence type="ECO:0000313" key="2">
    <source>
        <dbReference type="EMBL" id="EJU04441.1"/>
    </source>
</evidence>
<dbReference type="GeneID" id="63683160"/>
<gene>
    <name evidence="2" type="ORF">DACRYDRAFT_105501</name>
</gene>
<organism evidence="2 3">
    <name type="scientific">Dacryopinax primogenitus (strain DJM 731)</name>
    <name type="common">Brown rot fungus</name>
    <dbReference type="NCBI Taxonomy" id="1858805"/>
    <lineage>
        <taxon>Eukaryota</taxon>
        <taxon>Fungi</taxon>
        <taxon>Dikarya</taxon>
        <taxon>Basidiomycota</taxon>
        <taxon>Agaricomycotina</taxon>
        <taxon>Dacrymycetes</taxon>
        <taxon>Dacrymycetales</taxon>
        <taxon>Dacrymycetaceae</taxon>
        <taxon>Dacryopinax</taxon>
    </lineage>
</organism>
<name>M5G2J2_DACPD</name>
<reference evidence="2 3" key="1">
    <citation type="journal article" date="2012" name="Science">
        <title>The Paleozoic origin of enzymatic lignin decomposition reconstructed from 31 fungal genomes.</title>
        <authorList>
            <person name="Floudas D."/>
            <person name="Binder M."/>
            <person name="Riley R."/>
            <person name="Barry K."/>
            <person name="Blanchette R.A."/>
            <person name="Henrissat B."/>
            <person name="Martinez A.T."/>
            <person name="Otillar R."/>
            <person name="Spatafora J.W."/>
            <person name="Yadav J.S."/>
            <person name="Aerts A."/>
            <person name="Benoit I."/>
            <person name="Boyd A."/>
            <person name="Carlson A."/>
            <person name="Copeland A."/>
            <person name="Coutinho P.M."/>
            <person name="de Vries R.P."/>
            <person name="Ferreira P."/>
            <person name="Findley K."/>
            <person name="Foster B."/>
            <person name="Gaskell J."/>
            <person name="Glotzer D."/>
            <person name="Gorecki P."/>
            <person name="Heitman J."/>
            <person name="Hesse C."/>
            <person name="Hori C."/>
            <person name="Igarashi K."/>
            <person name="Jurgens J.A."/>
            <person name="Kallen N."/>
            <person name="Kersten P."/>
            <person name="Kohler A."/>
            <person name="Kuees U."/>
            <person name="Kumar T.K.A."/>
            <person name="Kuo A."/>
            <person name="LaButti K."/>
            <person name="Larrondo L.F."/>
            <person name="Lindquist E."/>
            <person name="Ling A."/>
            <person name="Lombard V."/>
            <person name="Lucas S."/>
            <person name="Lundell T."/>
            <person name="Martin R."/>
            <person name="McLaughlin D.J."/>
            <person name="Morgenstern I."/>
            <person name="Morin E."/>
            <person name="Murat C."/>
            <person name="Nagy L.G."/>
            <person name="Nolan M."/>
            <person name="Ohm R.A."/>
            <person name="Patyshakuliyeva A."/>
            <person name="Rokas A."/>
            <person name="Ruiz-Duenas F.J."/>
            <person name="Sabat G."/>
            <person name="Salamov A."/>
            <person name="Samejima M."/>
            <person name="Schmutz J."/>
            <person name="Slot J.C."/>
            <person name="St John F."/>
            <person name="Stenlid J."/>
            <person name="Sun H."/>
            <person name="Sun S."/>
            <person name="Syed K."/>
            <person name="Tsang A."/>
            <person name="Wiebenga A."/>
            <person name="Young D."/>
            <person name="Pisabarro A."/>
            <person name="Eastwood D.C."/>
            <person name="Martin F."/>
            <person name="Cullen D."/>
            <person name="Grigoriev I.V."/>
            <person name="Hibbett D.S."/>
        </authorList>
    </citation>
    <scope>NUCLEOTIDE SEQUENCE [LARGE SCALE GENOMIC DNA]</scope>
    <source>
        <strain evidence="2 3">DJM-731 SS1</strain>
    </source>
</reference>
<dbReference type="Proteomes" id="UP000030653">
    <property type="component" value="Unassembled WGS sequence"/>
</dbReference>
<dbReference type="EMBL" id="JH795858">
    <property type="protein sequence ID" value="EJU04441.1"/>
    <property type="molecule type" value="Genomic_DNA"/>
</dbReference>
<dbReference type="RefSeq" id="XP_040631335.1">
    <property type="nucleotide sequence ID" value="XM_040768098.1"/>
</dbReference>
<accession>M5G2J2</accession>
<sequence length="263" mass="30236">MKFSAEYYDDAFEVARVDEGLVHPNASLNPLKRLARQCMEKAKLPGAWQESAAVRVQNASDEDEDEDMDAVEDLVDDSDTDREDEDEMTEWNSNPYALTEEEYQLRLKQLKHSEDEAWERARQILAEVRAQYKDTPDAEGISEDEDADETDADSDIEYEHEQLDDSVSEADYFFGETQMDKEFDMLLTVMRPFPHPKKLALALKGLSQVRDPFSLRRLPGHIRRRHANMSPPHISCMPFPYAVLSDYTVWPDGVCPAFRLGIP</sequence>
<evidence type="ECO:0000313" key="3">
    <source>
        <dbReference type="Proteomes" id="UP000030653"/>
    </source>
</evidence>
<evidence type="ECO:0000256" key="1">
    <source>
        <dbReference type="SAM" id="MobiDB-lite"/>
    </source>
</evidence>
<feature type="region of interest" description="Disordered" evidence="1">
    <location>
        <begin position="55"/>
        <end position="91"/>
    </location>
</feature>
<dbReference type="AlphaFoldDB" id="M5G2J2"/>
<protein>
    <submittedName>
        <fullName evidence="2">Uncharacterized protein</fullName>
    </submittedName>
</protein>
<proteinExistence type="predicted"/>